<evidence type="ECO:0000313" key="1">
    <source>
        <dbReference type="EMBL" id="RVU38804.1"/>
    </source>
</evidence>
<gene>
    <name evidence="1" type="ORF">EOI86_05920</name>
</gene>
<dbReference type="OrthoDB" id="9779952at2"/>
<proteinExistence type="predicted"/>
<keyword evidence="2" id="KW-1185">Reference proteome</keyword>
<accession>A0A3S3URC9</accession>
<dbReference type="AlphaFoldDB" id="A0A3S3URC9"/>
<dbReference type="RefSeq" id="WP_127764176.1">
    <property type="nucleotide sequence ID" value="NZ_SADE01000001.1"/>
</dbReference>
<dbReference type="EMBL" id="SADE01000001">
    <property type="protein sequence ID" value="RVU38804.1"/>
    <property type="molecule type" value="Genomic_DNA"/>
</dbReference>
<name>A0A3S3URC9_9PROT</name>
<evidence type="ECO:0000313" key="2">
    <source>
        <dbReference type="Proteomes" id="UP000287447"/>
    </source>
</evidence>
<protein>
    <submittedName>
        <fullName evidence="1">Uncharacterized protein</fullName>
    </submittedName>
</protein>
<organism evidence="1 2">
    <name type="scientific">Hwanghaeella grinnelliae</name>
    <dbReference type="NCBI Taxonomy" id="2500179"/>
    <lineage>
        <taxon>Bacteria</taxon>
        <taxon>Pseudomonadati</taxon>
        <taxon>Pseudomonadota</taxon>
        <taxon>Alphaproteobacteria</taxon>
        <taxon>Rhodospirillales</taxon>
        <taxon>Rhodospirillaceae</taxon>
        <taxon>Hwanghaeella</taxon>
    </lineage>
</organism>
<comment type="caution">
    <text evidence="1">The sequence shown here is derived from an EMBL/GenBank/DDBJ whole genome shotgun (WGS) entry which is preliminary data.</text>
</comment>
<sequence>MTRLFVLFLLCVFAGCTPFVDRLPEPTEEERVRLETLCGGVWIIADRGEGMAYERRIPVETCLDYVQGHGEPGYPYLYHYLTEVCWRAAPKSERRRRSIWTFDYKDCLAEDRIDRRVVADLRSIFMPQVSCLAWLLKEPDRLEDGFCIFGTAGIGNNVVLSGIVQDYFRRLRHGERAQGEPCNYDPNEGAWPVPYRISIEDLIGQKRPTEAVLSAYLTDLGLECRSAENDYGRNRRCETGALVIPWSRSDYSSFGLVTNFAGWSLSIDYGVNREDGRVDEACYSMFALSP</sequence>
<reference evidence="2" key="1">
    <citation type="submission" date="2019-01" db="EMBL/GenBank/DDBJ databases">
        <title>Gri0909 isolated from a small marine red alga.</title>
        <authorList>
            <person name="Kim J."/>
            <person name="Jeong S.E."/>
            <person name="Jeon C.O."/>
        </authorList>
    </citation>
    <scope>NUCLEOTIDE SEQUENCE [LARGE SCALE GENOMIC DNA]</scope>
    <source>
        <strain evidence="2">Gri0909</strain>
    </source>
</reference>
<dbReference type="PROSITE" id="PS51257">
    <property type="entry name" value="PROKAR_LIPOPROTEIN"/>
    <property type="match status" value="1"/>
</dbReference>
<dbReference type="Proteomes" id="UP000287447">
    <property type="component" value="Unassembled WGS sequence"/>
</dbReference>